<proteinExistence type="predicted"/>
<gene>
    <name evidence="3" type="ORF">DesfrDRAFT_1105</name>
</gene>
<evidence type="ECO:0000256" key="1">
    <source>
        <dbReference type="ARBA" id="ARBA00022801"/>
    </source>
</evidence>
<organism evidence="3 4">
    <name type="scientific">Solidesulfovibrio fructosivorans JJ]</name>
    <dbReference type="NCBI Taxonomy" id="596151"/>
    <lineage>
        <taxon>Bacteria</taxon>
        <taxon>Pseudomonadati</taxon>
        <taxon>Thermodesulfobacteriota</taxon>
        <taxon>Desulfovibrionia</taxon>
        <taxon>Desulfovibrionales</taxon>
        <taxon>Desulfovibrionaceae</taxon>
        <taxon>Solidesulfovibrio</taxon>
    </lineage>
</organism>
<dbReference type="Gene3D" id="3.40.50.1110">
    <property type="entry name" value="SGNH hydrolase"/>
    <property type="match status" value="1"/>
</dbReference>
<evidence type="ECO:0000313" key="4">
    <source>
        <dbReference type="Proteomes" id="UP000006250"/>
    </source>
</evidence>
<keyword evidence="4" id="KW-1185">Reference proteome</keyword>
<protein>
    <recommendedName>
        <fullName evidence="2">Sialate O-acetylesterase domain-containing protein</fullName>
    </recommendedName>
</protein>
<dbReference type="InterPro" id="IPR005181">
    <property type="entry name" value="SASA"/>
</dbReference>
<dbReference type="eggNOG" id="COG2755">
    <property type="taxonomic scope" value="Bacteria"/>
</dbReference>
<dbReference type="GO" id="GO:0016788">
    <property type="term" value="F:hydrolase activity, acting on ester bonds"/>
    <property type="evidence" value="ECO:0007669"/>
    <property type="project" value="UniProtKB-ARBA"/>
</dbReference>
<dbReference type="SUPFAM" id="SSF52266">
    <property type="entry name" value="SGNH hydrolase"/>
    <property type="match status" value="1"/>
</dbReference>
<feature type="domain" description="Sialate O-acetylesterase" evidence="2">
    <location>
        <begin position="161"/>
        <end position="239"/>
    </location>
</feature>
<reference evidence="3 4" key="1">
    <citation type="submission" date="2010-08" db="EMBL/GenBank/DDBJ databases">
        <title>The draft genome of Desulfovibrio fructosovorans JJ.</title>
        <authorList>
            <consortium name="US DOE Joint Genome Institute (JGI-PGF)"/>
            <person name="Lucas S."/>
            <person name="Copeland A."/>
            <person name="Lapidus A."/>
            <person name="Cheng J.-F."/>
            <person name="Bruce D."/>
            <person name="Goodwin L."/>
            <person name="Pitluck S."/>
            <person name="Land M.L."/>
            <person name="Hauser L."/>
            <person name="Chang Y.-J."/>
            <person name="Jeffries C."/>
            <person name="Wall J.D."/>
            <person name="Stahl D.A."/>
            <person name="Arkin A.P."/>
            <person name="Dehal P."/>
            <person name="Stolyar S.M."/>
            <person name="Hazen T.C."/>
            <person name="Woyke T.J."/>
        </authorList>
    </citation>
    <scope>NUCLEOTIDE SEQUENCE [LARGE SCALE GENOMIC DNA]</scope>
    <source>
        <strain evidence="3 4">JJ</strain>
    </source>
</reference>
<dbReference type="OrthoDB" id="9795554at2"/>
<sequence precursor="true">MLFGSSFFSHLSERLFTRIRDRRAACVIGLAALVLLVSGLASASGDQAVVDAVYAKYGDRMPVINAQGDARGELAVYKAPADAPRIDCRELTGPRGMVALVFGQSNASNTVDPGYGATQAVYAYQAGVCRKVRDAIAGATGSKGSAWARLGDRIVTSGLYDTVLYVDIARGGSSILNWGPKGNLHALLESTVKDMRAHGLAPTHVFFHQGEADCALGLTRQEYQAVLKTVLSDTRRLVGPKPGIFVSRASLFLDPVCGNTRNPGCYKSCPAITAAQTAVIDPERGIYPGPNTDLIVPWFDRNDGYHFTAQAADHFAAAWMPLLAGGEAAGQPLQ</sequence>
<dbReference type="AlphaFoldDB" id="E1JU06"/>
<comment type="caution">
    <text evidence="3">The sequence shown here is derived from an EMBL/GenBank/DDBJ whole genome shotgun (WGS) entry which is preliminary data.</text>
</comment>
<keyword evidence="1" id="KW-0378">Hydrolase</keyword>
<dbReference type="Pfam" id="PF03629">
    <property type="entry name" value="SASA"/>
    <property type="match status" value="1"/>
</dbReference>
<dbReference type="STRING" id="596151.DesfrDRAFT_1105"/>
<evidence type="ECO:0000313" key="3">
    <source>
        <dbReference type="EMBL" id="EFL52285.1"/>
    </source>
</evidence>
<dbReference type="RefSeq" id="WP_005991886.1">
    <property type="nucleotide sequence ID" value="NZ_AECZ01000005.1"/>
</dbReference>
<accession>E1JU06</accession>
<dbReference type="Proteomes" id="UP000006250">
    <property type="component" value="Unassembled WGS sequence"/>
</dbReference>
<name>E1JU06_SOLFR</name>
<dbReference type="InterPro" id="IPR036514">
    <property type="entry name" value="SGNH_hydro_sf"/>
</dbReference>
<dbReference type="EMBL" id="AECZ01000005">
    <property type="protein sequence ID" value="EFL52285.1"/>
    <property type="molecule type" value="Genomic_DNA"/>
</dbReference>
<evidence type="ECO:0000259" key="2">
    <source>
        <dbReference type="Pfam" id="PF03629"/>
    </source>
</evidence>